<gene>
    <name evidence="2" type="ORF">Scep_000035</name>
</gene>
<dbReference type="AlphaFoldDB" id="A0AAP0Q3R3"/>
<sequence length="70" mass="6636">MARSDQLCSGGPAARVRATMAAAAGRGAVTGSSTCADSGSSEGSGAALGVGRGPAAARLQRRGDDSGATR</sequence>
<reference evidence="2 3" key="1">
    <citation type="submission" date="2024-01" db="EMBL/GenBank/DDBJ databases">
        <title>Genome assemblies of Stephania.</title>
        <authorList>
            <person name="Yang L."/>
        </authorList>
    </citation>
    <scope>NUCLEOTIDE SEQUENCE [LARGE SCALE GENOMIC DNA]</scope>
    <source>
        <strain evidence="2">JXDWG</strain>
        <tissue evidence="2">Leaf</tissue>
    </source>
</reference>
<evidence type="ECO:0000256" key="1">
    <source>
        <dbReference type="SAM" id="MobiDB-lite"/>
    </source>
</evidence>
<name>A0AAP0Q3R3_9MAGN</name>
<feature type="region of interest" description="Disordered" evidence="1">
    <location>
        <begin position="26"/>
        <end position="70"/>
    </location>
</feature>
<comment type="caution">
    <text evidence="2">The sequence shown here is derived from an EMBL/GenBank/DDBJ whole genome shotgun (WGS) entry which is preliminary data.</text>
</comment>
<organism evidence="2 3">
    <name type="scientific">Stephania cephalantha</name>
    <dbReference type="NCBI Taxonomy" id="152367"/>
    <lineage>
        <taxon>Eukaryota</taxon>
        <taxon>Viridiplantae</taxon>
        <taxon>Streptophyta</taxon>
        <taxon>Embryophyta</taxon>
        <taxon>Tracheophyta</taxon>
        <taxon>Spermatophyta</taxon>
        <taxon>Magnoliopsida</taxon>
        <taxon>Ranunculales</taxon>
        <taxon>Menispermaceae</taxon>
        <taxon>Menispermoideae</taxon>
        <taxon>Cissampelideae</taxon>
        <taxon>Stephania</taxon>
    </lineage>
</organism>
<dbReference type="EMBL" id="JBBNAG010000001">
    <property type="protein sequence ID" value="KAK9164844.1"/>
    <property type="molecule type" value="Genomic_DNA"/>
</dbReference>
<dbReference type="Proteomes" id="UP001419268">
    <property type="component" value="Unassembled WGS sequence"/>
</dbReference>
<evidence type="ECO:0000313" key="3">
    <source>
        <dbReference type="Proteomes" id="UP001419268"/>
    </source>
</evidence>
<feature type="compositionally biased region" description="Basic and acidic residues" evidence="1">
    <location>
        <begin position="61"/>
        <end position="70"/>
    </location>
</feature>
<evidence type="ECO:0000313" key="2">
    <source>
        <dbReference type="EMBL" id="KAK9164844.1"/>
    </source>
</evidence>
<feature type="compositionally biased region" description="Low complexity" evidence="1">
    <location>
        <begin position="26"/>
        <end position="45"/>
    </location>
</feature>
<accession>A0AAP0Q3R3</accession>
<proteinExistence type="predicted"/>
<keyword evidence="3" id="KW-1185">Reference proteome</keyword>
<protein>
    <submittedName>
        <fullName evidence="2">Uncharacterized protein</fullName>
    </submittedName>
</protein>